<reference evidence="1" key="1">
    <citation type="journal article" date="2021" name="Microb. Physiol.">
        <title>Proteogenomic Insights into the Physiology of Marine, Sulfate-Reducing, Filamentous Desulfonema limicola and Desulfonema magnum.</title>
        <authorList>
            <person name="Schnaars V."/>
            <person name="Wohlbrand L."/>
            <person name="Scheve S."/>
            <person name="Hinrichs C."/>
            <person name="Reinhardt R."/>
            <person name="Rabus R."/>
        </authorList>
    </citation>
    <scope>NUCLEOTIDE SEQUENCE</scope>
    <source>
        <strain evidence="1">5ac10</strain>
    </source>
</reference>
<dbReference type="Proteomes" id="UP000663720">
    <property type="component" value="Chromosome"/>
</dbReference>
<proteinExistence type="predicted"/>
<dbReference type="RefSeq" id="WP_207689574.1">
    <property type="nucleotide sequence ID" value="NZ_CP061799.1"/>
</dbReference>
<dbReference type="AlphaFoldDB" id="A0A975GJR6"/>
<protein>
    <submittedName>
        <fullName evidence="1">Uncharacterized protein</fullName>
    </submittedName>
</protein>
<name>A0A975GJR6_9BACT</name>
<keyword evidence="2" id="KW-1185">Reference proteome</keyword>
<dbReference type="EMBL" id="CP061799">
    <property type="protein sequence ID" value="QTA83775.1"/>
    <property type="molecule type" value="Genomic_DNA"/>
</dbReference>
<gene>
    <name evidence="1" type="ORF">dnl_61900</name>
</gene>
<evidence type="ECO:0000313" key="2">
    <source>
        <dbReference type="Proteomes" id="UP000663720"/>
    </source>
</evidence>
<organism evidence="1 2">
    <name type="scientific">Desulfonema limicola</name>
    <dbReference type="NCBI Taxonomy" id="45656"/>
    <lineage>
        <taxon>Bacteria</taxon>
        <taxon>Pseudomonadati</taxon>
        <taxon>Thermodesulfobacteriota</taxon>
        <taxon>Desulfobacteria</taxon>
        <taxon>Desulfobacterales</taxon>
        <taxon>Desulfococcaceae</taxon>
        <taxon>Desulfonema</taxon>
    </lineage>
</organism>
<dbReference type="KEGG" id="dli:dnl_61900"/>
<evidence type="ECO:0000313" key="1">
    <source>
        <dbReference type="EMBL" id="QTA83775.1"/>
    </source>
</evidence>
<accession>A0A975GJR6</accession>
<sequence>MDKIDPEFLNRINAMPPDQTIQVILILSDDNKHEQPKIRQTDQEREKIMTSVLKSGRKTVKEINSILQAYGGKKLTSSPNVLGCISIAATGPAIKALACLDKVKAVMEDHPVYLVDEQI</sequence>